<accession>A0ABQ3GXS4</accession>
<feature type="transmembrane region" description="Helical" evidence="1">
    <location>
        <begin position="6"/>
        <end position="25"/>
    </location>
</feature>
<protein>
    <submittedName>
        <fullName evidence="2">Uncharacterized protein</fullName>
    </submittedName>
</protein>
<feature type="transmembrane region" description="Helical" evidence="1">
    <location>
        <begin position="37"/>
        <end position="57"/>
    </location>
</feature>
<keyword evidence="1" id="KW-0472">Membrane</keyword>
<keyword evidence="1" id="KW-0812">Transmembrane</keyword>
<keyword evidence="3" id="KW-1185">Reference proteome</keyword>
<evidence type="ECO:0000313" key="3">
    <source>
        <dbReference type="Proteomes" id="UP000604737"/>
    </source>
</evidence>
<dbReference type="EMBL" id="BMYO01000003">
    <property type="protein sequence ID" value="GHD60272.1"/>
    <property type="molecule type" value="Genomic_DNA"/>
</dbReference>
<evidence type="ECO:0000256" key="1">
    <source>
        <dbReference type="SAM" id="Phobius"/>
    </source>
</evidence>
<evidence type="ECO:0000313" key="2">
    <source>
        <dbReference type="EMBL" id="GHD60272.1"/>
    </source>
</evidence>
<reference evidence="3" key="1">
    <citation type="journal article" date="2019" name="Int. J. Syst. Evol. Microbiol.">
        <title>The Global Catalogue of Microorganisms (GCM) 10K type strain sequencing project: providing services to taxonomists for standard genome sequencing and annotation.</title>
        <authorList>
            <consortium name="The Broad Institute Genomics Platform"/>
            <consortium name="The Broad Institute Genome Sequencing Center for Infectious Disease"/>
            <person name="Wu L."/>
            <person name="Ma J."/>
        </authorList>
    </citation>
    <scope>NUCLEOTIDE SEQUENCE [LARGE SCALE GENOMIC DNA]</scope>
    <source>
        <strain evidence="3">KCTC 23701</strain>
    </source>
</reference>
<gene>
    <name evidence="2" type="ORF">GCM10007350_13040</name>
</gene>
<sequence length="71" mass="7213">MNETTAVGIGAVAMLMVWKWAAAALAKKGLKRWIQHVVGGVAGVLVLALVVGILAPARQLPPVSSPAATAN</sequence>
<proteinExistence type="predicted"/>
<organism evidence="2 3">
    <name type="scientific">Jeongeupia chitinilytica</name>
    <dbReference type="NCBI Taxonomy" id="1041641"/>
    <lineage>
        <taxon>Bacteria</taxon>
        <taxon>Pseudomonadati</taxon>
        <taxon>Pseudomonadota</taxon>
        <taxon>Betaproteobacteria</taxon>
        <taxon>Neisseriales</taxon>
        <taxon>Chitinibacteraceae</taxon>
        <taxon>Jeongeupia</taxon>
    </lineage>
</organism>
<comment type="caution">
    <text evidence="2">The sequence shown here is derived from an EMBL/GenBank/DDBJ whole genome shotgun (WGS) entry which is preliminary data.</text>
</comment>
<dbReference type="Proteomes" id="UP000604737">
    <property type="component" value="Unassembled WGS sequence"/>
</dbReference>
<name>A0ABQ3GXS4_9NEIS</name>
<keyword evidence="1" id="KW-1133">Transmembrane helix</keyword>